<dbReference type="GO" id="GO:0031298">
    <property type="term" value="C:replication fork protection complex"/>
    <property type="evidence" value="ECO:0007669"/>
    <property type="project" value="TreeGrafter"/>
</dbReference>
<comment type="subcellular location">
    <subcellularLocation>
        <location evidence="1 7">Nucleus</location>
    </subcellularLocation>
</comment>
<evidence type="ECO:0000256" key="4">
    <source>
        <dbReference type="ARBA" id="ARBA00023242"/>
    </source>
</evidence>
<dbReference type="EMBL" id="CM035410">
    <property type="protein sequence ID" value="KAH7436772.1"/>
    <property type="molecule type" value="Genomic_DNA"/>
</dbReference>
<evidence type="ECO:0000256" key="7">
    <source>
        <dbReference type="RuleBase" id="RU366049"/>
    </source>
</evidence>
<evidence type="ECO:0000256" key="3">
    <source>
        <dbReference type="ARBA" id="ARBA00022763"/>
    </source>
</evidence>
<keyword evidence="6" id="KW-0863">Zinc-finger</keyword>
<reference evidence="10" key="1">
    <citation type="submission" date="2021-08" db="EMBL/GenBank/DDBJ databases">
        <title>WGS assembly of Ceratopteris richardii.</title>
        <authorList>
            <person name="Marchant D.B."/>
            <person name="Chen G."/>
            <person name="Jenkins J."/>
            <person name="Shu S."/>
            <person name="Leebens-Mack J."/>
            <person name="Grimwood J."/>
            <person name="Schmutz J."/>
            <person name="Soltis P."/>
            <person name="Soltis D."/>
            <person name="Chen Z.-H."/>
        </authorList>
    </citation>
    <scope>NUCLEOTIDE SEQUENCE</scope>
    <source>
        <strain evidence="10">Whitten #5841</strain>
        <tissue evidence="10">Leaf</tissue>
    </source>
</reference>
<dbReference type="InterPro" id="IPR001878">
    <property type="entry name" value="Znf_CCHC"/>
</dbReference>
<evidence type="ECO:0000256" key="5">
    <source>
        <dbReference type="ARBA" id="ARBA00023306"/>
    </source>
</evidence>
<dbReference type="Proteomes" id="UP000825935">
    <property type="component" value="Chromosome 5"/>
</dbReference>
<dbReference type="InterPro" id="IPR012923">
    <property type="entry name" value="Csm3"/>
</dbReference>
<dbReference type="GO" id="GO:0003677">
    <property type="term" value="F:DNA binding"/>
    <property type="evidence" value="ECO:0007669"/>
    <property type="project" value="TreeGrafter"/>
</dbReference>
<dbReference type="SUPFAM" id="SSF57756">
    <property type="entry name" value="Retrovirus zinc finger-like domains"/>
    <property type="match status" value="1"/>
</dbReference>
<dbReference type="Pfam" id="PF07962">
    <property type="entry name" value="Swi3"/>
    <property type="match status" value="1"/>
</dbReference>
<feature type="compositionally biased region" description="Basic and acidic residues" evidence="8">
    <location>
        <begin position="190"/>
        <end position="211"/>
    </location>
</feature>
<accession>A0A8T2UMX8</accession>
<dbReference type="GO" id="GO:0031297">
    <property type="term" value="P:replication fork processing"/>
    <property type="evidence" value="ECO:0007669"/>
    <property type="project" value="UniProtKB-UniRule"/>
</dbReference>
<evidence type="ECO:0000313" key="10">
    <source>
        <dbReference type="EMBL" id="KAH7436772.1"/>
    </source>
</evidence>
<dbReference type="PANTHER" id="PTHR13220:SF11">
    <property type="entry name" value="TIMELESS-INTERACTING PROTEIN"/>
    <property type="match status" value="1"/>
</dbReference>
<dbReference type="OrthoDB" id="437078at2759"/>
<protein>
    <recommendedName>
        <fullName evidence="9">CCHC-type domain-containing protein</fullName>
    </recommendedName>
</protein>
<dbReference type="PROSITE" id="PS50158">
    <property type="entry name" value="ZF_CCHC"/>
    <property type="match status" value="1"/>
</dbReference>
<keyword evidence="11" id="KW-1185">Reference proteome</keyword>
<keyword evidence="6" id="KW-0479">Metal-binding</keyword>
<keyword evidence="6" id="KW-0862">Zinc</keyword>
<dbReference type="GO" id="GO:0000076">
    <property type="term" value="P:DNA replication checkpoint signaling"/>
    <property type="evidence" value="ECO:0007669"/>
    <property type="project" value="UniProtKB-UniRule"/>
</dbReference>
<keyword evidence="4 7" id="KW-0539">Nucleus</keyword>
<proteinExistence type="inferred from homology"/>
<dbReference type="InterPro" id="IPR040038">
    <property type="entry name" value="TIPIN/Csm3/Swi3"/>
</dbReference>
<keyword evidence="3 7" id="KW-0227">DNA damage</keyword>
<dbReference type="PANTHER" id="PTHR13220">
    <property type="entry name" value="TIMELESS INTERACTING-RELATED"/>
    <property type="match status" value="1"/>
</dbReference>
<dbReference type="InterPro" id="IPR036875">
    <property type="entry name" value="Znf_CCHC_sf"/>
</dbReference>
<dbReference type="GO" id="GO:0008270">
    <property type="term" value="F:zinc ion binding"/>
    <property type="evidence" value="ECO:0007669"/>
    <property type="project" value="UniProtKB-KW"/>
</dbReference>
<evidence type="ECO:0000256" key="1">
    <source>
        <dbReference type="ARBA" id="ARBA00004123"/>
    </source>
</evidence>
<organism evidence="10 11">
    <name type="scientific">Ceratopteris richardii</name>
    <name type="common">Triangle waterfern</name>
    <dbReference type="NCBI Taxonomy" id="49495"/>
    <lineage>
        <taxon>Eukaryota</taxon>
        <taxon>Viridiplantae</taxon>
        <taxon>Streptophyta</taxon>
        <taxon>Embryophyta</taxon>
        <taxon>Tracheophyta</taxon>
        <taxon>Polypodiopsida</taxon>
        <taxon>Polypodiidae</taxon>
        <taxon>Polypodiales</taxon>
        <taxon>Pteridineae</taxon>
        <taxon>Pteridaceae</taxon>
        <taxon>Parkerioideae</taxon>
        <taxon>Ceratopteris</taxon>
    </lineage>
</organism>
<name>A0A8T2UMX8_CERRI</name>
<evidence type="ECO:0000313" key="11">
    <source>
        <dbReference type="Proteomes" id="UP000825935"/>
    </source>
</evidence>
<dbReference type="Pfam" id="PF00098">
    <property type="entry name" value="zf-CCHC"/>
    <property type="match status" value="1"/>
</dbReference>
<dbReference type="GO" id="GO:0043111">
    <property type="term" value="P:replication fork arrest"/>
    <property type="evidence" value="ECO:0007669"/>
    <property type="project" value="TreeGrafter"/>
</dbReference>
<evidence type="ECO:0000256" key="8">
    <source>
        <dbReference type="SAM" id="MobiDB-lite"/>
    </source>
</evidence>
<dbReference type="AlphaFoldDB" id="A0A8T2UMX8"/>
<comment type="similarity">
    <text evidence="2 7">Belongs to the CSM3 family.</text>
</comment>
<dbReference type="SMART" id="SM00343">
    <property type="entry name" value="ZnF_C2HC"/>
    <property type="match status" value="1"/>
</dbReference>
<comment type="caution">
    <text evidence="10">The sequence shown here is derived from an EMBL/GenBank/DDBJ whole genome shotgun (WGS) entry which is preliminary data.</text>
</comment>
<evidence type="ECO:0000259" key="9">
    <source>
        <dbReference type="PROSITE" id="PS50158"/>
    </source>
</evidence>
<dbReference type="Gene3D" id="4.10.60.10">
    <property type="entry name" value="Zinc finger, CCHC-type"/>
    <property type="match status" value="1"/>
</dbReference>
<sequence length="299" mass="32488">MASENRSSTGTPTGCFKCGRPGHWSRDCPSASGPARLSSDQPSSQQQKNYDGAYAGSGRPSSSSSSAPSASWKSAKAPLKPNQPKPLLPRKRPKLTPDLLLSNEGLGYVLEHFPRMVKIQGPGHEVEDLQSFLEAYVHWHSLILPYFSFNQFVEKVEKLGASRRVRVCINDLKAKLASGEELKFTPQKAASDHGDDQGEASLDKDLPPDKDAWDDESVPADVNEDIFDEFYKQATEEHAGASGLQSTIPSITLSTPISQPNANVLPNCSISEDQKLRMEANRLKALERAKARAAATAAS</sequence>
<feature type="compositionally biased region" description="Polar residues" evidence="8">
    <location>
        <begin position="38"/>
        <end position="49"/>
    </location>
</feature>
<comment type="function">
    <text evidence="7">Plays an important role in the control of DNA replication and the maintenance of replication fork stability.</text>
</comment>
<evidence type="ECO:0000256" key="2">
    <source>
        <dbReference type="ARBA" id="ARBA00006075"/>
    </source>
</evidence>
<dbReference type="OMA" id="ELYREWH"/>
<feature type="compositionally biased region" description="Low complexity" evidence="8">
    <location>
        <begin position="52"/>
        <end position="80"/>
    </location>
</feature>
<dbReference type="GO" id="GO:0006974">
    <property type="term" value="P:DNA damage response"/>
    <property type="evidence" value="ECO:0007669"/>
    <property type="project" value="UniProtKB-KW"/>
</dbReference>
<feature type="region of interest" description="Disordered" evidence="8">
    <location>
        <begin position="1"/>
        <end position="95"/>
    </location>
</feature>
<evidence type="ECO:0000256" key="6">
    <source>
        <dbReference type="PROSITE-ProRule" id="PRU00047"/>
    </source>
</evidence>
<gene>
    <name evidence="10" type="ORF">KP509_05G035600</name>
</gene>
<keyword evidence="5 7" id="KW-0131">Cell cycle</keyword>
<feature type="domain" description="CCHC-type" evidence="9">
    <location>
        <begin position="15"/>
        <end position="30"/>
    </location>
</feature>
<feature type="compositionally biased region" description="Polar residues" evidence="8">
    <location>
        <begin position="1"/>
        <end position="12"/>
    </location>
</feature>
<feature type="region of interest" description="Disordered" evidence="8">
    <location>
        <begin position="185"/>
        <end position="217"/>
    </location>
</feature>